<sequence length="450" mass="52069">MCDLIQISSDYLSKQVPSQQPTTPQSQGTNSTTLSQKSQTDNFEAKTEDSPSTSSSTQTLQLVGNFYKNIDSQEKQNIADKDLKNVPTLPSQNDPIQNLYQVDTLKEKMIQQYQQLDRFSLIQMLIEEKKKNHNLLKAYTRDTEKLKSEILQLQREIIQNQEKEYQSLNNNNKNLQNHKHSQSVNPNIFNSCKSEQIERICQSCADSGLKRIQSPINSAFNQTFSNLQQQLQQDQINNFGSVNLVQSYSSSISNPTQLNKQKSNDEKQFIFSSQNSKQKLQSNNFLYIQEAIPLSQGQGQQKQNQKKEKISQSVNQISNSNPLSKSTTEYELKYRQTEKLLKFLEDLVIKCSPSIMFKDQQKPSEKQIWKFVKTMTEEYVNMKKQELINSQIINSLKDIFKASSFEKVVQLAKLQCEEVSILRKKMYNQNYQQQIQVQQQFSSINNSNNI</sequence>
<name>I7M4F0_TETTS</name>
<dbReference type="AlphaFoldDB" id="I7M4F0"/>
<feature type="region of interest" description="Disordered" evidence="2">
    <location>
        <begin position="10"/>
        <end position="58"/>
    </location>
</feature>
<keyword evidence="4" id="KW-1185">Reference proteome</keyword>
<evidence type="ECO:0000313" key="3">
    <source>
        <dbReference type="EMBL" id="EAS06697.1"/>
    </source>
</evidence>
<reference evidence="4" key="1">
    <citation type="journal article" date="2006" name="PLoS Biol.">
        <title>Macronuclear genome sequence of the ciliate Tetrahymena thermophila, a model eukaryote.</title>
        <authorList>
            <person name="Eisen J.A."/>
            <person name="Coyne R.S."/>
            <person name="Wu M."/>
            <person name="Wu D."/>
            <person name="Thiagarajan M."/>
            <person name="Wortman J.R."/>
            <person name="Badger J.H."/>
            <person name="Ren Q."/>
            <person name="Amedeo P."/>
            <person name="Jones K.M."/>
            <person name="Tallon L.J."/>
            <person name="Delcher A.L."/>
            <person name="Salzberg S.L."/>
            <person name="Silva J.C."/>
            <person name="Haas B.J."/>
            <person name="Majoros W.H."/>
            <person name="Farzad M."/>
            <person name="Carlton J.M."/>
            <person name="Smith R.K. Jr."/>
            <person name="Garg J."/>
            <person name="Pearlman R.E."/>
            <person name="Karrer K.M."/>
            <person name="Sun L."/>
            <person name="Manning G."/>
            <person name="Elde N.C."/>
            <person name="Turkewitz A.P."/>
            <person name="Asai D.J."/>
            <person name="Wilkes D.E."/>
            <person name="Wang Y."/>
            <person name="Cai H."/>
            <person name="Collins K."/>
            <person name="Stewart B.A."/>
            <person name="Lee S.R."/>
            <person name="Wilamowska K."/>
            <person name="Weinberg Z."/>
            <person name="Ruzzo W.L."/>
            <person name="Wloga D."/>
            <person name="Gaertig J."/>
            <person name="Frankel J."/>
            <person name="Tsao C.-C."/>
            <person name="Gorovsky M.A."/>
            <person name="Keeling P.J."/>
            <person name="Waller R.F."/>
            <person name="Patron N.J."/>
            <person name="Cherry J.M."/>
            <person name="Stover N.A."/>
            <person name="Krieger C.J."/>
            <person name="del Toro C."/>
            <person name="Ryder H.F."/>
            <person name="Williamson S.C."/>
            <person name="Barbeau R.A."/>
            <person name="Hamilton E.P."/>
            <person name="Orias E."/>
        </authorList>
    </citation>
    <scope>NUCLEOTIDE SEQUENCE [LARGE SCALE GENOMIC DNA]</scope>
    <source>
        <strain evidence="4">SB210</strain>
    </source>
</reference>
<protein>
    <submittedName>
        <fullName evidence="3">Uncharacterized protein</fullName>
    </submittedName>
</protein>
<dbReference type="RefSeq" id="XP_001026939.1">
    <property type="nucleotide sequence ID" value="XM_001026939.1"/>
</dbReference>
<feature type="compositionally biased region" description="Low complexity" evidence="2">
    <location>
        <begin position="311"/>
        <end position="321"/>
    </location>
</feature>
<accession>I7M4F0</accession>
<feature type="region of interest" description="Disordered" evidence="2">
    <location>
        <begin position="297"/>
        <end position="324"/>
    </location>
</feature>
<feature type="coiled-coil region" evidence="1">
    <location>
        <begin position="136"/>
        <end position="178"/>
    </location>
</feature>
<evidence type="ECO:0000256" key="1">
    <source>
        <dbReference type="SAM" id="Coils"/>
    </source>
</evidence>
<dbReference type="KEGG" id="tet:TTHERM_00688370"/>
<proteinExistence type="predicted"/>
<feature type="compositionally biased region" description="Low complexity" evidence="2">
    <location>
        <begin position="15"/>
        <end position="33"/>
    </location>
</feature>
<dbReference type="InParanoid" id="I7M4F0"/>
<dbReference type="OrthoDB" id="294351at2759"/>
<dbReference type="EMBL" id="GG662260">
    <property type="protein sequence ID" value="EAS06697.1"/>
    <property type="molecule type" value="Genomic_DNA"/>
</dbReference>
<dbReference type="HOGENOM" id="CLU_609045_0_0_1"/>
<dbReference type="GeneID" id="7843988"/>
<gene>
    <name evidence="3" type="ORF">TTHERM_00688370</name>
</gene>
<evidence type="ECO:0000256" key="2">
    <source>
        <dbReference type="SAM" id="MobiDB-lite"/>
    </source>
</evidence>
<dbReference type="Proteomes" id="UP000009168">
    <property type="component" value="Unassembled WGS sequence"/>
</dbReference>
<evidence type="ECO:0000313" key="4">
    <source>
        <dbReference type="Proteomes" id="UP000009168"/>
    </source>
</evidence>
<organism evidence="3 4">
    <name type="scientific">Tetrahymena thermophila (strain SB210)</name>
    <dbReference type="NCBI Taxonomy" id="312017"/>
    <lineage>
        <taxon>Eukaryota</taxon>
        <taxon>Sar</taxon>
        <taxon>Alveolata</taxon>
        <taxon>Ciliophora</taxon>
        <taxon>Intramacronucleata</taxon>
        <taxon>Oligohymenophorea</taxon>
        <taxon>Hymenostomatida</taxon>
        <taxon>Tetrahymenina</taxon>
        <taxon>Tetrahymenidae</taxon>
        <taxon>Tetrahymena</taxon>
    </lineage>
</organism>
<keyword evidence="1" id="KW-0175">Coiled coil</keyword>